<protein>
    <submittedName>
        <fullName evidence="2">PilZ domain-containing protein</fullName>
    </submittedName>
</protein>
<accession>A0A941I5W5</accession>
<evidence type="ECO:0000313" key="2">
    <source>
        <dbReference type="EMBL" id="MBR7781239.1"/>
    </source>
</evidence>
<evidence type="ECO:0000259" key="1">
    <source>
        <dbReference type="Pfam" id="PF07238"/>
    </source>
</evidence>
<proteinExistence type="predicted"/>
<reference evidence="2" key="1">
    <citation type="submission" date="2021-04" db="EMBL/GenBank/DDBJ databases">
        <title>novel species isolated from subtropical streams in China.</title>
        <authorList>
            <person name="Lu H."/>
        </authorList>
    </citation>
    <scope>NUCLEOTIDE SEQUENCE</scope>
    <source>
        <strain evidence="2">LFS511W</strain>
    </source>
</reference>
<dbReference type="RefSeq" id="WP_212686613.1">
    <property type="nucleotide sequence ID" value="NZ_JAGSPN010000002.1"/>
</dbReference>
<dbReference type="Gene3D" id="2.40.10.220">
    <property type="entry name" value="predicted glycosyltransferase like domains"/>
    <property type="match status" value="1"/>
</dbReference>
<dbReference type="EMBL" id="JAGSPN010000002">
    <property type="protein sequence ID" value="MBR7781239.1"/>
    <property type="molecule type" value="Genomic_DNA"/>
</dbReference>
<evidence type="ECO:0000313" key="3">
    <source>
        <dbReference type="Proteomes" id="UP000680067"/>
    </source>
</evidence>
<dbReference type="GO" id="GO:0035438">
    <property type="term" value="F:cyclic-di-GMP binding"/>
    <property type="evidence" value="ECO:0007669"/>
    <property type="project" value="InterPro"/>
</dbReference>
<comment type="caution">
    <text evidence="2">The sequence shown here is derived from an EMBL/GenBank/DDBJ whole genome shotgun (WGS) entry which is preliminary data.</text>
</comment>
<organism evidence="2 3">
    <name type="scientific">Undibacterium luofuense</name>
    <dbReference type="NCBI Taxonomy" id="2828733"/>
    <lineage>
        <taxon>Bacteria</taxon>
        <taxon>Pseudomonadati</taxon>
        <taxon>Pseudomonadota</taxon>
        <taxon>Betaproteobacteria</taxon>
        <taxon>Burkholderiales</taxon>
        <taxon>Oxalobacteraceae</taxon>
        <taxon>Undibacterium</taxon>
    </lineage>
</organism>
<name>A0A941I5W5_9BURK</name>
<gene>
    <name evidence="2" type="ORF">KDM89_03710</name>
</gene>
<sequence length="239" mass="27541">MTQGQQNTGRPVNSPVIADAERIHAIFLAACEKHAGVRLLGEEEQHVVHAVFHGYQVSDALVTISSTDPVFELARDRETLNMAFSDGVKNYLATVKTESNWQDALAYFWRFPLPDQLLSSEFRRYLRIYLADTHSQVRILDEQLREYRCQLRDFSERGFRLSADVSEEARFLALMDQECVADLMIKDSQNFQVTARLRNRVVRGHILEMGFEIVDLPEPQANRLRKLVMAESAHKPHLR</sequence>
<dbReference type="Pfam" id="PF07238">
    <property type="entry name" value="PilZ"/>
    <property type="match status" value="1"/>
</dbReference>
<keyword evidence="3" id="KW-1185">Reference proteome</keyword>
<feature type="domain" description="PilZ" evidence="1">
    <location>
        <begin position="123"/>
        <end position="229"/>
    </location>
</feature>
<dbReference type="InterPro" id="IPR009875">
    <property type="entry name" value="PilZ_domain"/>
</dbReference>
<dbReference type="AlphaFoldDB" id="A0A941I5W5"/>
<dbReference type="Proteomes" id="UP000680067">
    <property type="component" value="Unassembled WGS sequence"/>
</dbReference>